<dbReference type="InterPro" id="IPR045024">
    <property type="entry name" value="NDH-2"/>
</dbReference>
<evidence type="ECO:0000256" key="8">
    <source>
        <dbReference type="ARBA" id="ARBA00023027"/>
    </source>
</evidence>
<dbReference type="SUPFAM" id="SSF51905">
    <property type="entry name" value="FAD/NAD(P)-binding domain"/>
    <property type="match status" value="2"/>
</dbReference>
<accession>A0A7S2ZT73</accession>
<evidence type="ECO:0000256" key="3">
    <source>
        <dbReference type="ARBA" id="ARBA00022630"/>
    </source>
</evidence>
<keyword evidence="4" id="KW-0274">FAD</keyword>
<dbReference type="PROSITE" id="PS50222">
    <property type="entry name" value="EF_HAND_2"/>
    <property type="match status" value="1"/>
</dbReference>
<dbReference type="InterPro" id="IPR036188">
    <property type="entry name" value="FAD/NAD-bd_sf"/>
</dbReference>
<dbReference type="EMBL" id="HBHW01024208">
    <property type="protein sequence ID" value="CAE0050639.1"/>
    <property type="molecule type" value="Transcribed_RNA"/>
</dbReference>
<sequence length="662" mass="74288">MFRFGMFRGRIPSKMNWESVRGMATAGISAVPRRRWRGLIITASVIGGYAGYIYAWRENLFSLQKDRENKPKLLVLGTGWASVALLRHIDTKLYDVQCISPRNYFLMTPLLPSVSVGTVETRTVVEPVRPLVGTNIKFLEAECVDIDPEKKRVVCQGTPSIDGSQTNESQFSQRDVADNIGGSSSRRVHDGARTRPPFELDYDFLVVAVGAENNTFNTPGVDSHAHFLKELPDARRIRAAISDCFESASIPTQTEEERKRLLSFVVVGGGPTGVEFAAELSDMVHEDLSKNFPQLDRSEIRISLVEALDHVLSMYDHKISEYTEKHFDRENISVLNSTFVKEVKQREVVLQKRGSQEKGSLPCGMVVWATGIKPRPFVNSLRKRVGELQSNPRAVVTDTYLRVIGAPSMYAMGDCSSIQMPKVGVANLVPDGTKELGFDEFAALLKDRMHEYPQVRTGHDTSSRLWLSSNCWLKKDLLFPSHKFQLESYAQQVKASFEKADLNGDGKLQISELKVLLDEADKLLRPLPATAQVANQEGKFLAQHLNKLALGNDANDLEPFRYRHLGSLAYVGGDKAVIDFSGRLIRVCPVLRVARIHSSLFFGDAGTGLFQKFFGLEPINGRGAFYLWRSFYLTEMVTLRTKILLAFDWLRSKLFGRDISRV</sequence>
<dbReference type="PANTHER" id="PTHR43706">
    <property type="entry name" value="NADH DEHYDROGENASE"/>
    <property type="match status" value="1"/>
</dbReference>
<feature type="compositionally biased region" description="Polar residues" evidence="9">
    <location>
        <begin position="157"/>
        <end position="173"/>
    </location>
</feature>
<dbReference type="PROSITE" id="PS00018">
    <property type="entry name" value="EF_HAND_1"/>
    <property type="match status" value="1"/>
</dbReference>
<dbReference type="InterPro" id="IPR023753">
    <property type="entry name" value="FAD/NAD-binding_dom"/>
</dbReference>
<dbReference type="GO" id="GO:0003954">
    <property type="term" value="F:NADH dehydrogenase activity"/>
    <property type="evidence" value="ECO:0007669"/>
    <property type="project" value="InterPro"/>
</dbReference>
<dbReference type="Gene3D" id="3.50.50.100">
    <property type="match status" value="2"/>
</dbReference>
<dbReference type="EMBL" id="HBHW01024205">
    <property type="protein sequence ID" value="CAE0050636.1"/>
    <property type="molecule type" value="Transcribed_RNA"/>
</dbReference>
<dbReference type="InterPro" id="IPR011992">
    <property type="entry name" value="EF-hand-dom_pair"/>
</dbReference>
<keyword evidence="8" id="KW-0520">NAD</keyword>
<feature type="transmembrane region" description="Helical" evidence="10">
    <location>
        <begin position="38"/>
        <end position="56"/>
    </location>
</feature>
<evidence type="ECO:0000256" key="7">
    <source>
        <dbReference type="ARBA" id="ARBA00023002"/>
    </source>
</evidence>
<evidence type="ECO:0000313" key="13">
    <source>
        <dbReference type="EMBL" id="CAE0050639.1"/>
    </source>
</evidence>
<evidence type="ECO:0000256" key="9">
    <source>
        <dbReference type="SAM" id="MobiDB-lite"/>
    </source>
</evidence>
<keyword evidence="10" id="KW-0472">Membrane</keyword>
<feature type="domain" description="EF-hand" evidence="11">
    <location>
        <begin position="488"/>
        <end position="523"/>
    </location>
</feature>
<evidence type="ECO:0000256" key="2">
    <source>
        <dbReference type="ARBA" id="ARBA00005272"/>
    </source>
</evidence>
<evidence type="ECO:0000256" key="10">
    <source>
        <dbReference type="SAM" id="Phobius"/>
    </source>
</evidence>
<evidence type="ECO:0000256" key="5">
    <source>
        <dbReference type="ARBA" id="ARBA00022837"/>
    </source>
</evidence>
<dbReference type="PRINTS" id="PR00368">
    <property type="entry name" value="FADPNR"/>
</dbReference>
<evidence type="ECO:0000256" key="4">
    <source>
        <dbReference type="ARBA" id="ARBA00022827"/>
    </source>
</evidence>
<gene>
    <name evidence="12" type="ORF">RMAR00112_LOCUS18636</name>
    <name evidence="13" type="ORF">RMAR00112_LOCUS18639</name>
</gene>
<proteinExistence type="inferred from homology"/>
<feature type="region of interest" description="Disordered" evidence="9">
    <location>
        <begin position="157"/>
        <end position="194"/>
    </location>
</feature>
<protein>
    <recommendedName>
        <fullName evidence="11">EF-hand domain-containing protein</fullName>
    </recommendedName>
</protein>
<comment type="similarity">
    <text evidence="2">Belongs to the NADH dehydrogenase family.</text>
</comment>
<dbReference type="InterPro" id="IPR054585">
    <property type="entry name" value="NDH2-like_C"/>
</dbReference>
<dbReference type="AlphaFoldDB" id="A0A7S2ZT73"/>
<dbReference type="GO" id="GO:0005743">
    <property type="term" value="C:mitochondrial inner membrane"/>
    <property type="evidence" value="ECO:0007669"/>
    <property type="project" value="UniProtKB-SubCell"/>
</dbReference>
<evidence type="ECO:0000256" key="6">
    <source>
        <dbReference type="ARBA" id="ARBA00022946"/>
    </source>
</evidence>
<dbReference type="SUPFAM" id="SSF47473">
    <property type="entry name" value="EF-hand"/>
    <property type="match status" value="1"/>
</dbReference>
<keyword evidence="6" id="KW-0809">Transit peptide</keyword>
<dbReference type="Pfam" id="PF22366">
    <property type="entry name" value="NDH2_C"/>
    <property type="match status" value="1"/>
</dbReference>
<keyword evidence="7" id="KW-0560">Oxidoreductase</keyword>
<keyword evidence="10" id="KW-1133">Transmembrane helix</keyword>
<reference evidence="12" key="1">
    <citation type="submission" date="2021-01" db="EMBL/GenBank/DDBJ databases">
        <authorList>
            <person name="Corre E."/>
            <person name="Pelletier E."/>
            <person name="Niang G."/>
            <person name="Scheremetjew M."/>
            <person name="Finn R."/>
            <person name="Kale V."/>
            <person name="Holt S."/>
            <person name="Cochrane G."/>
            <person name="Meng A."/>
            <person name="Brown T."/>
            <person name="Cohen L."/>
        </authorList>
    </citation>
    <scope>NUCLEOTIDE SEQUENCE</scope>
    <source>
        <strain evidence="12">CCMP 769</strain>
    </source>
</reference>
<dbReference type="GO" id="GO:0005509">
    <property type="term" value="F:calcium ion binding"/>
    <property type="evidence" value="ECO:0007669"/>
    <property type="project" value="InterPro"/>
</dbReference>
<keyword evidence="10" id="KW-0812">Transmembrane</keyword>
<comment type="subcellular location">
    <subcellularLocation>
        <location evidence="1">Mitochondrion inner membrane</location>
        <topology evidence="1">Peripheral membrane protein</topology>
        <orientation evidence="1">Intermembrane side</orientation>
    </subcellularLocation>
</comment>
<dbReference type="InterPro" id="IPR018247">
    <property type="entry name" value="EF_Hand_1_Ca_BS"/>
</dbReference>
<dbReference type="Pfam" id="PF07992">
    <property type="entry name" value="Pyr_redox_2"/>
    <property type="match status" value="1"/>
</dbReference>
<dbReference type="InterPro" id="IPR002048">
    <property type="entry name" value="EF_hand_dom"/>
</dbReference>
<name>A0A7S2ZT73_9RHOD</name>
<organism evidence="12">
    <name type="scientific">Rhodosorus marinus</name>
    <dbReference type="NCBI Taxonomy" id="101924"/>
    <lineage>
        <taxon>Eukaryota</taxon>
        <taxon>Rhodophyta</taxon>
        <taxon>Stylonematophyceae</taxon>
        <taxon>Stylonematales</taxon>
        <taxon>Stylonemataceae</taxon>
        <taxon>Rhodosorus</taxon>
    </lineage>
</organism>
<evidence type="ECO:0000313" key="12">
    <source>
        <dbReference type="EMBL" id="CAE0050636.1"/>
    </source>
</evidence>
<keyword evidence="3" id="KW-0285">Flavoprotein</keyword>
<keyword evidence="5" id="KW-0106">Calcium</keyword>
<dbReference type="PANTHER" id="PTHR43706:SF50">
    <property type="entry name" value="NADH DEHYDROGENASE (UBIQUINONE)-RELATED"/>
    <property type="match status" value="1"/>
</dbReference>
<evidence type="ECO:0000256" key="1">
    <source>
        <dbReference type="ARBA" id="ARBA00004137"/>
    </source>
</evidence>
<evidence type="ECO:0000259" key="11">
    <source>
        <dbReference type="PROSITE" id="PS50222"/>
    </source>
</evidence>